<accession>A0A4S8HS33</accession>
<evidence type="ECO:0000313" key="2">
    <source>
        <dbReference type="EMBL" id="THU38338.1"/>
    </source>
</evidence>
<organism evidence="2 3">
    <name type="scientific">Niastella caeni</name>
    <dbReference type="NCBI Taxonomy" id="2569763"/>
    <lineage>
        <taxon>Bacteria</taxon>
        <taxon>Pseudomonadati</taxon>
        <taxon>Bacteroidota</taxon>
        <taxon>Chitinophagia</taxon>
        <taxon>Chitinophagales</taxon>
        <taxon>Chitinophagaceae</taxon>
        <taxon>Niastella</taxon>
    </lineage>
</organism>
<sequence>MDDVLGFITIFAGSFAPRNWAFCNGSLIAIASNTALYSVIGTTYGGNGINTFALPDLRGRAVVGAGRGISDYIIGDKGGAEILPPLRTKNIPEHTHPFQVTITPHAAGVANSLSPKDSVYATTSNQHMYEFSANVSLASYAAKIATSAEGSANPQLLSILHPVLAMNYIICVNGVFPNYNQ</sequence>
<dbReference type="Proteomes" id="UP000306918">
    <property type="component" value="Unassembled WGS sequence"/>
</dbReference>
<dbReference type="EMBL" id="STFF01000004">
    <property type="protein sequence ID" value="THU38338.1"/>
    <property type="molecule type" value="Genomic_DNA"/>
</dbReference>
<keyword evidence="3" id="KW-1185">Reference proteome</keyword>
<dbReference type="RefSeq" id="WP_136578293.1">
    <property type="nucleotide sequence ID" value="NZ_STFF01000004.1"/>
</dbReference>
<protein>
    <submittedName>
        <fullName evidence="2">Phage tail protein</fullName>
    </submittedName>
</protein>
<evidence type="ECO:0000259" key="1">
    <source>
        <dbReference type="Pfam" id="PF07484"/>
    </source>
</evidence>
<evidence type="ECO:0000313" key="3">
    <source>
        <dbReference type="Proteomes" id="UP000306918"/>
    </source>
</evidence>
<feature type="domain" description="Phage tail collar" evidence="1">
    <location>
        <begin position="6"/>
        <end position="61"/>
    </location>
</feature>
<dbReference type="AlphaFoldDB" id="A0A4S8HS33"/>
<name>A0A4S8HS33_9BACT</name>
<proteinExistence type="predicted"/>
<dbReference type="SUPFAM" id="SSF88874">
    <property type="entry name" value="Receptor-binding domain of short tail fibre protein gp12"/>
    <property type="match status" value="1"/>
</dbReference>
<dbReference type="OrthoDB" id="9810174at2"/>
<dbReference type="Pfam" id="PF07484">
    <property type="entry name" value="Collar"/>
    <property type="match status" value="1"/>
</dbReference>
<dbReference type="InterPro" id="IPR011083">
    <property type="entry name" value="Phage_tail_collar_dom"/>
</dbReference>
<comment type="caution">
    <text evidence="2">The sequence shown here is derived from an EMBL/GenBank/DDBJ whole genome shotgun (WGS) entry which is preliminary data.</text>
</comment>
<gene>
    <name evidence="2" type="ORF">FAM09_16820</name>
</gene>
<dbReference type="Gene3D" id="3.90.1340.10">
    <property type="entry name" value="Phage tail collar domain"/>
    <property type="match status" value="1"/>
</dbReference>
<dbReference type="InterPro" id="IPR037053">
    <property type="entry name" value="Phage_tail_collar_dom_sf"/>
</dbReference>
<reference evidence="2 3" key="1">
    <citation type="submission" date="2019-04" db="EMBL/GenBank/DDBJ databases">
        <title>Niastella caeni sp. nov., isolated from activated sludge.</title>
        <authorList>
            <person name="Sheng M."/>
        </authorList>
    </citation>
    <scope>NUCLEOTIDE SEQUENCE [LARGE SCALE GENOMIC DNA]</scope>
    <source>
        <strain evidence="2 3">HX-2-15</strain>
    </source>
</reference>